<evidence type="ECO:0000256" key="1">
    <source>
        <dbReference type="SAM" id="MobiDB-lite"/>
    </source>
</evidence>
<protein>
    <submittedName>
        <fullName evidence="2">Uncharacterized protein</fullName>
    </submittedName>
</protein>
<evidence type="ECO:0000313" key="2">
    <source>
        <dbReference type="EMBL" id="MPC66189.1"/>
    </source>
</evidence>
<comment type="caution">
    <text evidence="2">The sequence shown here is derived from an EMBL/GenBank/DDBJ whole genome shotgun (WGS) entry which is preliminary data.</text>
</comment>
<proteinExistence type="predicted"/>
<dbReference type="AlphaFoldDB" id="A0A5B7H8L3"/>
<feature type="region of interest" description="Disordered" evidence="1">
    <location>
        <begin position="1"/>
        <end position="30"/>
    </location>
</feature>
<dbReference type="EMBL" id="VSRR010024421">
    <property type="protein sequence ID" value="MPC66189.1"/>
    <property type="molecule type" value="Genomic_DNA"/>
</dbReference>
<feature type="compositionally biased region" description="Basic and acidic residues" evidence="1">
    <location>
        <begin position="1"/>
        <end position="27"/>
    </location>
</feature>
<dbReference type="Proteomes" id="UP000324222">
    <property type="component" value="Unassembled WGS sequence"/>
</dbReference>
<accession>A0A5B7H8L3</accession>
<gene>
    <name evidence="2" type="ORF">E2C01_060335</name>
</gene>
<name>A0A5B7H8L3_PORTR</name>
<keyword evidence="3" id="KW-1185">Reference proteome</keyword>
<sequence length="59" mass="6481">MKPFFGRERYRSAGREGADVGGEEKRGTLTHTTVTCFVSASCNADEPPKDSFPRVSNDD</sequence>
<reference evidence="2 3" key="1">
    <citation type="submission" date="2019-05" db="EMBL/GenBank/DDBJ databases">
        <title>Another draft genome of Portunus trituberculatus and its Hox gene families provides insights of decapod evolution.</title>
        <authorList>
            <person name="Jeong J.-H."/>
            <person name="Song I."/>
            <person name="Kim S."/>
            <person name="Choi T."/>
            <person name="Kim D."/>
            <person name="Ryu S."/>
            <person name="Kim W."/>
        </authorList>
    </citation>
    <scope>NUCLEOTIDE SEQUENCE [LARGE SCALE GENOMIC DNA]</scope>
    <source>
        <tissue evidence="2">Muscle</tissue>
    </source>
</reference>
<organism evidence="2 3">
    <name type="scientific">Portunus trituberculatus</name>
    <name type="common">Swimming crab</name>
    <name type="synonym">Neptunus trituberculatus</name>
    <dbReference type="NCBI Taxonomy" id="210409"/>
    <lineage>
        <taxon>Eukaryota</taxon>
        <taxon>Metazoa</taxon>
        <taxon>Ecdysozoa</taxon>
        <taxon>Arthropoda</taxon>
        <taxon>Crustacea</taxon>
        <taxon>Multicrustacea</taxon>
        <taxon>Malacostraca</taxon>
        <taxon>Eumalacostraca</taxon>
        <taxon>Eucarida</taxon>
        <taxon>Decapoda</taxon>
        <taxon>Pleocyemata</taxon>
        <taxon>Brachyura</taxon>
        <taxon>Eubrachyura</taxon>
        <taxon>Portunoidea</taxon>
        <taxon>Portunidae</taxon>
        <taxon>Portuninae</taxon>
        <taxon>Portunus</taxon>
    </lineage>
</organism>
<evidence type="ECO:0000313" key="3">
    <source>
        <dbReference type="Proteomes" id="UP000324222"/>
    </source>
</evidence>